<dbReference type="InterPro" id="IPR019734">
    <property type="entry name" value="TPR_rpt"/>
</dbReference>
<keyword evidence="6" id="KW-0539">Nucleus</keyword>
<feature type="compositionally biased region" description="Basic and acidic residues" evidence="8">
    <location>
        <begin position="1348"/>
        <end position="1386"/>
    </location>
</feature>
<evidence type="ECO:0000256" key="4">
    <source>
        <dbReference type="ARBA" id="ARBA00022737"/>
    </source>
</evidence>
<evidence type="ECO:0000256" key="1">
    <source>
        <dbReference type="ARBA" id="ARBA00004123"/>
    </source>
</evidence>
<feature type="region of interest" description="Disordered" evidence="8">
    <location>
        <begin position="581"/>
        <end position="647"/>
    </location>
</feature>
<dbReference type="GO" id="GO:0005634">
    <property type="term" value="C:nucleus"/>
    <property type="evidence" value="ECO:0007669"/>
    <property type="project" value="UniProtKB-SubCell"/>
</dbReference>
<comment type="subcellular location">
    <subcellularLocation>
        <location evidence="2">Cytoplasm</location>
        <location evidence="2">Cytosol</location>
    </subcellularLocation>
    <subcellularLocation>
        <location evidence="1">Nucleus</location>
    </subcellularLocation>
</comment>
<reference evidence="10" key="1">
    <citation type="journal article" date="2015" name="Nat. Genet.">
        <title>The pineapple genome and the evolution of CAM photosynthesis.</title>
        <authorList>
            <person name="Ming R."/>
            <person name="VanBuren R."/>
            <person name="Wai C.M."/>
            <person name="Tang H."/>
            <person name="Schatz M.C."/>
            <person name="Bowers J.E."/>
            <person name="Lyons E."/>
            <person name="Wang M.L."/>
            <person name="Chen J."/>
            <person name="Biggers E."/>
            <person name="Zhang J."/>
            <person name="Huang L."/>
            <person name="Zhang L."/>
            <person name="Miao W."/>
            <person name="Zhang J."/>
            <person name="Ye Z."/>
            <person name="Miao C."/>
            <person name="Lin Z."/>
            <person name="Wang H."/>
            <person name="Zhou H."/>
            <person name="Yim W.C."/>
            <person name="Priest H.D."/>
            <person name="Zheng C."/>
            <person name="Woodhouse M."/>
            <person name="Edger P.P."/>
            <person name="Guyot R."/>
            <person name="Guo H.B."/>
            <person name="Guo H."/>
            <person name="Zheng G."/>
            <person name="Singh R."/>
            <person name="Sharma A."/>
            <person name="Min X."/>
            <person name="Zheng Y."/>
            <person name="Lee H."/>
            <person name="Gurtowski J."/>
            <person name="Sedlazeck F.J."/>
            <person name="Harkess A."/>
            <person name="McKain M.R."/>
            <person name="Liao Z."/>
            <person name="Fang J."/>
            <person name="Liu J."/>
            <person name="Zhang X."/>
            <person name="Zhang Q."/>
            <person name="Hu W."/>
            <person name="Qin Y."/>
            <person name="Wang K."/>
            <person name="Chen L.Y."/>
            <person name="Shirley N."/>
            <person name="Lin Y.R."/>
            <person name="Liu L.Y."/>
            <person name="Hernandez A.G."/>
            <person name="Wright C.L."/>
            <person name="Bulone V."/>
            <person name="Tuskan G.A."/>
            <person name="Heath K."/>
            <person name="Zee F."/>
            <person name="Moore P.H."/>
            <person name="Sunkar R."/>
            <person name="Leebens-Mack J.H."/>
            <person name="Mockler T."/>
            <person name="Bennetzen J.L."/>
            <person name="Freeling M."/>
            <person name="Sankoff D."/>
            <person name="Paterson A.H."/>
            <person name="Zhu X."/>
            <person name="Yang X."/>
            <person name="Smith J.A."/>
            <person name="Cushman J.C."/>
            <person name="Paull R.E."/>
            <person name="Yu Q."/>
        </authorList>
    </citation>
    <scope>NUCLEOTIDE SEQUENCE [LARGE SCALE GENOMIC DNA]</scope>
    <source>
        <strain evidence="10">cv. F153</strain>
    </source>
</reference>
<feature type="compositionally biased region" description="Basic and acidic residues" evidence="8">
    <location>
        <begin position="1408"/>
        <end position="1419"/>
    </location>
</feature>
<feature type="repeat" description="TPR" evidence="7">
    <location>
        <begin position="920"/>
        <end position="953"/>
    </location>
</feature>
<evidence type="ECO:0000259" key="9">
    <source>
        <dbReference type="PROSITE" id="PS51823"/>
    </source>
</evidence>
<evidence type="ECO:0000256" key="8">
    <source>
        <dbReference type="SAM" id="MobiDB-lite"/>
    </source>
</evidence>
<dbReference type="RefSeq" id="XP_020090332.1">
    <property type="nucleotide sequence ID" value="XM_020234743.1"/>
</dbReference>
<evidence type="ECO:0000313" key="10">
    <source>
        <dbReference type="Proteomes" id="UP000515123"/>
    </source>
</evidence>
<keyword evidence="5 7" id="KW-0802">TPR repeat</keyword>
<evidence type="ECO:0000313" key="11">
    <source>
        <dbReference type="RefSeq" id="XP_020090332.1"/>
    </source>
</evidence>
<feature type="compositionally biased region" description="Low complexity" evidence="8">
    <location>
        <begin position="1311"/>
        <end position="1321"/>
    </location>
</feature>
<keyword evidence="3" id="KW-0963">Cytoplasm</keyword>
<proteinExistence type="predicted"/>
<dbReference type="SMART" id="SM00028">
    <property type="entry name" value="TPR"/>
    <property type="match status" value="3"/>
</dbReference>
<dbReference type="GO" id="GO:0019750">
    <property type="term" value="P:chloroplast localization"/>
    <property type="evidence" value="ECO:0007669"/>
    <property type="project" value="UniProtKB-ARBA"/>
</dbReference>
<dbReference type="PROSITE" id="PS51823">
    <property type="entry name" value="CLU"/>
    <property type="match status" value="1"/>
</dbReference>
<feature type="region of interest" description="Disordered" evidence="8">
    <location>
        <begin position="1644"/>
        <end position="1673"/>
    </location>
</feature>
<evidence type="ECO:0000256" key="3">
    <source>
        <dbReference type="ARBA" id="ARBA00022490"/>
    </source>
</evidence>
<dbReference type="InterPro" id="IPR027523">
    <property type="entry name" value="CLU_prot"/>
</dbReference>
<dbReference type="OrthoDB" id="1414216at2759"/>
<feature type="compositionally biased region" description="Basic and acidic residues" evidence="8">
    <location>
        <begin position="1440"/>
        <end position="1460"/>
    </location>
</feature>
<keyword evidence="4" id="KW-0677">Repeat</keyword>
<name>A0A6P5F3W7_ANACO</name>
<evidence type="ECO:0000256" key="7">
    <source>
        <dbReference type="PROSITE-ProRule" id="PRU00339"/>
    </source>
</evidence>
<sequence length="1727" mass="191308">MTVVPSVIDITVVTPYESQVTLKGISTDKILDVKKLLGSHVETCHLTNYSLSHVARGHRLNDGVEIVSLKPCVLKIEEEDYACEAHAAAHVRRLLDIVACATVFGKAKEGVGKPKKPHHSPSSPSSSSSSSASASAISTSNSTNNGKSPSGPPPSPSPSDAESPAPAISDRFDMAAIHPAPKLGDFYEFFSFAHVVSPIQFLRRREGGICAERREGDYFELEVKVCNGKLLNIVASVKGFYTTGKQYILSRSLVDLLQQLSSAFANAYESLMKAFVDHNKFGNLPYGFRANTWLVPPIFVDSSSKCPSLPVEDENWGGNGGGHGRDGKYDKRRWATEFSILARMLCKTEEERLIRDRKAFLLQNLFVDTAIFKAVKAIRGLIDSKPNSTASGHGLNGSILHEERVGDLYMVVKRDQLDGSSKQEEKVDGSVLLNMSPKDVSVRNLLKGLTADENVVVKDTATLGVVVLKHCGYTATVRVSGHVRETNDANLDIVVDDQPDGGSNALNINSLRIPLAKFSVDPSVENQHSPNSHSGSSTRILARKVLCNSLTKLEKESSNTNRSIRWELGACWFQHLQKKDSSPAEVSKGKKEDTQTESPVKGLGKHFEQLRKIKKKTDIVDGNPEKDDSAKSSVRETDAVNEELKQSVSTEESEIRKLLPEEAFCRLKDSGTGLHQKSLDELTMMAHKFYDEVALPKLVADFASLELSPVDGRTLTDFMHTRGLNMCSLGRVVELAEKLPHIQAICFHEMVIRAFKYILRAVVAAVDNLSDLSSAIAETLNILLGSSTVVTDDQDLLVEQTLTKKWVETFIAKRFSWRLRDEFQHLRKFVLLRGLCNKVGLELVARDYDMNSPNPFEKSDIISMVPVYKYMACTSADGRNLLESSKTALDKGKLDDAVSYGTKALSKLIAVCGPYHRMTANAYSLLAVVLYHTGDFNQATIYQQKALDINERELGLDHPETMKSYGDLSVFYYRLQHIELALKYVNRALYLLQFSCGLSHPNSAATYINVAMMEEGMGNVHVALRYLHEALKCNIRLLGADHIQTAASYHAIAIALSMMDAYTLSVQHEQTTLQILQAKLGSEDLRTQDAAAWLEYFESKALEQQEAARRGIPKPDASIASKGHLSVSDLLDFINPDQDTKERDAQRKHRRAKYLMQNTSRSNQEEFIKSEVNSQHGMENANIQTVKEEPTKSRRPQERLEKVKEVKKVDKFIPNELQQSDLPSPEESSDEGWQEAASKGRSVQTRRKRPNLAKLLVDSSENTGYSSYRRKNMPQAHRGNIVEPKSTSSESSSSPGKALLQAKTSESLIKSDQSTKASSSSRVATIASKLVSYKEVAVSPPGTVLKPVLEKEEEREAKNDETKDAEAKNDETKDEEAKNDETKNEAAENEEANNETQEVINQFNISEDENKVEKTKFEMELPIDDAEKEMNSSPVEEATSEEKSPKSDDNKNSLEPKKDTTSGSKLSASAPPFNPGSLLSMSHPYNTVAIYDMKVVHQAFPNATMEIPSPHSINTRVTRGPRSNLHYRAGSSFRRKPGFSNSQSAVARSSLSSSVMNPHAAEFVPGKALQQIKKDLDAQNPENYIEEGTSDEVFKEEIKKAEKVSEGGKSKETRGKDNTQNEQKTELARQILLSFIVKSSRNSLSDSVETQEIKEPNAAESMQSGEQSSNMVNNDSGLEQLRKAEIRKGEKDTEGFTVVSKRRRSKQNFMNAVNGLYTQQSICTTVG</sequence>
<dbReference type="CDD" id="cd15466">
    <property type="entry name" value="CLU-central"/>
    <property type="match status" value="1"/>
</dbReference>
<organism evidence="10 11">
    <name type="scientific">Ananas comosus</name>
    <name type="common">Pineapple</name>
    <name type="synonym">Ananas ananas</name>
    <dbReference type="NCBI Taxonomy" id="4615"/>
    <lineage>
        <taxon>Eukaryota</taxon>
        <taxon>Viridiplantae</taxon>
        <taxon>Streptophyta</taxon>
        <taxon>Embryophyta</taxon>
        <taxon>Tracheophyta</taxon>
        <taxon>Spermatophyta</taxon>
        <taxon>Magnoliopsida</taxon>
        <taxon>Liliopsida</taxon>
        <taxon>Poales</taxon>
        <taxon>Bromeliaceae</taxon>
        <taxon>Bromelioideae</taxon>
        <taxon>Ananas</taxon>
    </lineage>
</organism>
<feature type="compositionally biased region" description="Polar residues" evidence="8">
    <location>
        <begin position="1172"/>
        <end position="1185"/>
    </location>
</feature>
<dbReference type="Pfam" id="PF15044">
    <property type="entry name" value="CLU_N"/>
    <property type="match status" value="1"/>
</dbReference>
<feature type="compositionally biased region" description="Basic and acidic residues" evidence="8">
    <location>
        <begin position="1186"/>
        <end position="1213"/>
    </location>
</feature>
<feature type="compositionally biased region" description="Basic and acidic residues" evidence="8">
    <location>
        <begin position="605"/>
        <end position="645"/>
    </location>
</feature>
<accession>A0A6P5F3W7</accession>
<gene>
    <name evidence="11" type="primary">LOC109711603</name>
</gene>
<feature type="region of interest" description="Disordered" evidence="8">
    <location>
        <begin position="1601"/>
        <end position="1623"/>
    </location>
</feature>
<dbReference type="GeneID" id="109711603"/>
<feature type="region of interest" description="Disordered" evidence="8">
    <location>
        <begin position="1172"/>
        <end position="1476"/>
    </location>
</feature>
<dbReference type="Pfam" id="PF12807">
    <property type="entry name" value="eIF3_p135"/>
    <property type="match status" value="1"/>
</dbReference>
<evidence type="ECO:0000256" key="5">
    <source>
        <dbReference type="ARBA" id="ARBA00022803"/>
    </source>
</evidence>
<dbReference type="PROSITE" id="PS50005">
    <property type="entry name" value="TPR"/>
    <property type="match status" value="1"/>
</dbReference>
<keyword evidence="10" id="KW-1185">Reference proteome</keyword>
<evidence type="ECO:0000256" key="2">
    <source>
        <dbReference type="ARBA" id="ARBA00004514"/>
    </source>
</evidence>
<dbReference type="InterPro" id="IPR025697">
    <property type="entry name" value="CLU_dom"/>
</dbReference>
<dbReference type="InterPro" id="IPR011990">
    <property type="entry name" value="TPR-like_helical_dom_sf"/>
</dbReference>
<dbReference type="GO" id="GO:0003729">
    <property type="term" value="F:mRNA binding"/>
    <property type="evidence" value="ECO:0007669"/>
    <property type="project" value="UniProtKB-ARBA"/>
</dbReference>
<evidence type="ECO:0000256" key="6">
    <source>
        <dbReference type="ARBA" id="ARBA00023242"/>
    </source>
</evidence>
<feature type="compositionally biased region" description="Polar residues" evidence="8">
    <location>
        <begin position="1660"/>
        <end position="1673"/>
    </location>
</feature>
<dbReference type="InterPro" id="IPR028275">
    <property type="entry name" value="CLU_N"/>
</dbReference>
<feature type="region of interest" description="Disordered" evidence="8">
    <location>
        <begin position="109"/>
        <end position="166"/>
    </location>
</feature>
<dbReference type="PANTHER" id="PTHR12601">
    <property type="entry name" value="EUKARYOTIC TRANSLATION INITIATION FACTOR 3 SUBUNIT EIF-3"/>
    <property type="match status" value="1"/>
</dbReference>
<feature type="compositionally biased region" description="Basic and acidic residues" evidence="8">
    <location>
        <begin position="581"/>
        <end position="594"/>
    </location>
</feature>
<dbReference type="FunFam" id="1.25.40.10:FF:000024">
    <property type="entry name" value="Tetratricopeptide repeat (TPR)-like superfamily protein"/>
    <property type="match status" value="1"/>
</dbReference>
<dbReference type="Pfam" id="PF13424">
    <property type="entry name" value="TPR_12"/>
    <property type="match status" value="2"/>
</dbReference>
<feature type="domain" description="Clu" evidence="9">
    <location>
        <begin position="312"/>
        <end position="587"/>
    </location>
</feature>
<protein>
    <submittedName>
        <fullName evidence="11">Protein TSS-like</fullName>
    </submittedName>
</protein>
<dbReference type="PANTHER" id="PTHR12601:SF45">
    <property type="entry name" value="PROTEIN REDUCED CHLOROPLAST COVERAGE 3"/>
    <property type="match status" value="1"/>
</dbReference>
<dbReference type="Proteomes" id="UP000515123">
    <property type="component" value="Linkage group 6"/>
</dbReference>
<dbReference type="InterPro" id="IPR033646">
    <property type="entry name" value="CLU-central"/>
</dbReference>
<dbReference type="SUPFAM" id="SSF48452">
    <property type="entry name" value="TPR-like"/>
    <property type="match status" value="2"/>
</dbReference>
<dbReference type="Gene3D" id="1.25.40.10">
    <property type="entry name" value="Tetratricopeptide repeat domain"/>
    <property type="match status" value="1"/>
</dbReference>
<feature type="compositionally biased region" description="Low complexity" evidence="8">
    <location>
        <begin position="120"/>
        <end position="149"/>
    </location>
</feature>
<dbReference type="GO" id="GO:0005829">
    <property type="term" value="C:cytosol"/>
    <property type="evidence" value="ECO:0007669"/>
    <property type="project" value="UniProtKB-SubCell"/>
</dbReference>
<reference evidence="11" key="2">
    <citation type="submission" date="2025-08" db="UniProtKB">
        <authorList>
            <consortium name="RefSeq"/>
        </authorList>
    </citation>
    <scope>IDENTIFICATION</scope>
    <source>
        <tissue evidence="11">Leaf</tissue>
    </source>
</reference>